<dbReference type="PANTHER" id="PTHR30086">
    <property type="entry name" value="ARGININE EXPORTER PROTEIN ARGO"/>
    <property type="match status" value="1"/>
</dbReference>
<dbReference type="PIRSF" id="PIRSF006324">
    <property type="entry name" value="LeuE"/>
    <property type="match status" value="1"/>
</dbReference>
<dbReference type="Proteomes" id="UP000315947">
    <property type="component" value="Chromosome"/>
</dbReference>
<feature type="transmembrane region" description="Helical" evidence="6">
    <location>
        <begin position="6"/>
        <end position="28"/>
    </location>
</feature>
<evidence type="ECO:0000256" key="6">
    <source>
        <dbReference type="SAM" id="Phobius"/>
    </source>
</evidence>
<keyword evidence="2" id="KW-1003">Cell membrane</keyword>
<reference evidence="7 8" key="1">
    <citation type="submission" date="2019-07" db="EMBL/GenBank/DDBJ databases">
        <title>Shewanella sp. YLB-06 whole genomic sequence.</title>
        <authorList>
            <person name="Yu L."/>
        </authorList>
    </citation>
    <scope>NUCLEOTIDE SEQUENCE [LARGE SCALE GENOMIC DNA]</scope>
    <source>
        <strain evidence="7 8">YLB-06</strain>
    </source>
</reference>
<dbReference type="EMBL" id="CP041614">
    <property type="protein sequence ID" value="QDO85530.1"/>
    <property type="molecule type" value="Genomic_DNA"/>
</dbReference>
<accession>A0ABX5X2F5</accession>
<feature type="transmembrane region" description="Helical" evidence="6">
    <location>
        <begin position="71"/>
        <end position="88"/>
    </location>
</feature>
<dbReference type="RefSeq" id="WP_144047850.1">
    <property type="nucleotide sequence ID" value="NZ_CP041614.1"/>
</dbReference>
<evidence type="ECO:0000256" key="5">
    <source>
        <dbReference type="ARBA" id="ARBA00023136"/>
    </source>
</evidence>
<keyword evidence="8" id="KW-1185">Reference proteome</keyword>
<protein>
    <submittedName>
        <fullName evidence="7">LysE family translocator</fullName>
    </submittedName>
</protein>
<evidence type="ECO:0000313" key="7">
    <source>
        <dbReference type="EMBL" id="QDO85530.1"/>
    </source>
</evidence>
<gene>
    <name evidence="7" type="ORF">FM037_22555</name>
</gene>
<dbReference type="Pfam" id="PF01810">
    <property type="entry name" value="LysE"/>
    <property type="match status" value="1"/>
</dbReference>
<evidence type="ECO:0000256" key="4">
    <source>
        <dbReference type="ARBA" id="ARBA00022989"/>
    </source>
</evidence>
<sequence length="209" mass="22489">MSLESAITFFIAMFIFGITPGPGVFAILARAMVQGPKKCISLAAGMVSSDLIYLIFACFGLATIAENWSEVFVVIRYLGAAYLIYLGYKMFKALPQLSDEVSSQAKELKESRSMASFVQGFLISTSNPKVILFYISFLPTFIDLTVLKTQDIVLVSVLSCSALISGLMLIAFGAAKLAKTLKTPLAHKRLNQGAGSIMIAAGSYLAISK</sequence>
<keyword evidence="5 6" id="KW-0472">Membrane</keyword>
<comment type="subcellular location">
    <subcellularLocation>
        <location evidence="1">Cell membrane</location>
        <topology evidence="1">Multi-pass membrane protein</topology>
    </subcellularLocation>
</comment>
<evidence type="ECO:0000256" key="3">
    <source>
        <dbReference type="ARBA" id="ARBA00022692"/>
    </source>
</evidence>
<keyword evidence="4 6" id="KW-1133">Transmembrane helix</keyword>
<feature type="transmembrane region" description="Helical" evidence="6">
    <location>
        <begin position="153"/>
        <end position="178"/>
    </location>
</feature>
<evidence type="ECO:0000313" key="8">
    <source>
        <dbReference type="Proteomes" id="UP000315947"/>
    </source>
</evidence>
<evidence type="ECO:0000256" key="2">
    <source>
        <dbReference type="ARBA" id="ARBA00022475"/>
    </source>
</evidence>
<feature type="transmembrane region" description="Helical" evidence="6">
    <location>
        <begin position="40"/>
        <end position="65"/>
    </location>
</feature>
<name>A0ABX5X2F5_9GAMM</name>
<dbReference type="InterPro" id="IPR001123">
    <property type="entry name" value="LeuE-type"/>
</dbReference>
<evidence type="ECO:0000256" key="1">
    <source>
        <dbReference type="ARBA" id="ARBA00004651"/>
    </source>
</evidence>
<dbReference type="PANTHER" id="PTHR30086:SF20">
    <property type="entry name" value="ARGININE EXPORTER PROTEIN ARGO-RELATED"/>
    <property type="match status" value="1"/>
</dbReference>
<organism evidence="7 8">
    <name type="scientific">Shewanella psychropiezotolerans</name>
    <dbReference type="NCBI Taxonomy" id="2593655"/>
    <lineage>
        <taxon>Bacteria</taxon>
        <taxon>Pseudomonadati</taxon>
        <taxon>Pseudomonadota</taxon>
        <taxon>Gammaproteobacteria</taxon>
        <taxon>Alteromonadales</taxon>
        <taxon>Shewanellaceae</taxon>
        <taxon>Shewanella</taxon>
    </lineage>
</organism>
<proteinExistence type="predicted"/>
<keyword evidence="3 6" id="KW-0812">Transmembrane</keyword>